<gene>
    <name evidence="1" type="ORF">J2Z43_001213</name>
</gene>
<name>A0ABS4EA50_9FIRM</name>
<dbReference type="Proteomes" id="UP000767291">
    <property type="component" value="Unassembled WGS sequence"/>
</dbReference>
<sequence>MPRIKESNLGLTNFQKLLGHNQNILDLHKYF</sequence>
<proteinExistence type="predicted"/>
<reference evidence="1 2" key="1">
    <citation type="submission" date="2021-03" db="EMBL/GenBank/DDBJ databases">
        <title>Genomic Encyclopedia of Type Strains, Phase IV (KMG-IV): sequencing the most valuable type-strain genomes for metagenomic binning, comparative biology and taxonomic classification.</title>
        <authorList>
            <person name="Goeker M."/>
        </authorList>
    </citation>
    <scope>NUCLEOTIDE SEQUENCE [LARGE SCALE GENOMIC DNA]</scope>
    <source>
        <strain evidence="1 2">DSM 1289</strain>
    </source>
</reference>
<comment type="caution">
    <text evidence="1">The sequence shown here is derived from an EMBL/GenBank/DDBJ whole genome shotgun (WGS) entry which is preliminary data.</text>
</comment>
<evidence type="ECO:0000313" key="1">
    <source>
        <dbReference type="EMBL" id="MBP1854823.1"/>
    </source>
</evidence>
<protein>
    <submittedName>
        <fullName evidence="1">Uncharacterized protein</fullName>
    </submittedName>
</protein>
<evidence type="ECO:0000313" key="2">
    <source>
        <dbReference type="Proteomes" id="UP000767291"/>
    </source>
</evidence>
<accession>A0ABS4EA50</accession>
<organism evidence="1 2">
    <name type="scientific">Metaclostridioides mangenotii</name>
    <dbReference type="NCBI Taxonomy" id="1540"/>
    <lineage>
        <taxon>Bacteria</taxon>
        <taxon>Bacillati</taxon>
        <taxon>Bacillota</taxon>
        <taxon>Clostridia</taxon>
        <taxon>Peptostreptococcales</taxon>
        <taxon>Peptostreptococcaceae</taxon>
        <taxon>Metaclostridioides</taxon>
    </lineage>
</organism>
<dbReference type="EMBL" id="JAGGJX010000001">
    <property type="protein sequence ID" value="MBP1854823.1"/>
    <property type="molecule type" value="Genomic_DNA"/>
</dbReference>
<keyword evidence="2" id="KW-1185">Reference proteome</keyword>